<evidence type="ECO:0000256" key="2">
    <source>
        <dbReference type="ARBA" id="ARBA00022679"/>
    </source>
</evidence>
<dbReference type="RefSeq" id="WP_055303356.1">
    <property type="nucleotide sequence ID" value="NZ_RCYC01000014.1"/>
</dbReference>
<comment type="caution">
    <text evidence="4">The sequence shown here is derived from an EMBL/GenBank/DDBJ whole genome shotgun (WGS) entry which is preliminary data.</text>
</comment>
<dbReference type="InterPro" id="IPR029044">
    <property type="entry name" value="Nucleotide-diphossugar_trans"/>
</dbReference>
<evidence type="ECO:0000313" key="5">
    <source>
        <dbReference type="Proteomes" id="UP000472916"/>
    </source>
</evidence>
<accession>A0A6L8S2W9</accession>
<evidence type="ECO:0000259" key="3">
    <source>
        <dbReference type="Pfam" id="PF00535"/>
    </source>
</evidence>
<keyword evidence="2 4" id="KW-0808">Transferase</keyword>
<reference evidence="4 5" key="1">
    <citation type="journal article" date="2019" name="Nat. Med.">
        <title>A library of human gut bacterial isolates paired with longitudinal multiomics data enables mechanistic microbiome research.</title>
        <authorList>
            <person name="Poyet M."/>
            <person name="Groussin M."/>
            <person name="Gibbons S.M."/>
            <person name="Avila-Pacheco J."/>
            <person name="Jiang X."/>
            <person name="Kearney S.M."/>
            <person name="Perrotta A.R."/>
            <person name="Berdy B."/>
            <person name="Zhao S."/>
            <person name="Lieberman T.D."/>
            <person name="Swanson P.K."/>
            <person name="Smith M."/>
            <person name="Roesemann S."/>
            <person name="Alexander J.E."/>
            <person name="Rich S.A."/>
            <person name="Livny J."/>
            <person name="Vlamakis H."/>
            <person name="Clish C."/>
            <person name="Bullock K."/>
            <person name="Deik A."/>
            <person name="Scott J."/>
            <person name="Pierce K.A."/>
            <person name="Xavier R.J."/>
            <person name="Alm E.J."/>
        </authorList>
    </citation>
    <scope>NUCLEOTIDE SEQUENCE [LARGE SCALE GENOMIC DNA]</scope>
    <source>
        <strain evidence="4 5">BIOML-A6</strain>
    </source>
</reference>
<dbReference type="PANTHER" id="PTHR22916:SF51">
    <property type="entry name" value="GLYCOSYLTRANSFERASE EPSH-RELATED"/>
    <property type="match status" value="1"/>
</dbReference>
<protein>
    <submittedName>
        <fullName evidence="4">Glycosyltransferase</fullName>
    </submittedName>
</protein>
<dbReference type="GO" id="GO:0016757">
    <property type="term" value="F:glycosyltransferase activity"/>
    <property type="evidence" value="ECO:0007669"/>
    <property type="project" value="UniProtKB-KW"/>
</dbReference>
<dbReference type="SUPFAM" id="SSF53448">
    <property type="entry name" value="Nucleotide-diphospho-sugar transferases"/>
    <property type="match status" value="1"/>
</dbReference>
<organism evidence="4 5">
    <name type="scientific">Dorea longicatena</name>
    <dbReference type="NCBI Taxonomy" id="88431"/>
    <lineage>
        <taxon>Bacteria</taxon>
        <taxon>Bacillati</taxon>
        <taxon>Bacillota</taxon>
        <taxon>Clostridia</taxon>
        <taxon>Lachnospirales</taxon>
        <taxon>Lachnospiraceae</taxon>
        <taxon>Dorea</taxon>
    </lineage>
</organism>
<evidence type="ECO:0000256" key="1">
    <source>
        <dbReference type="ARBA" id="ARBA00022676"/>
    </source>
</evidence>
<keyword evidence="1" id="KW-0328">Glycosyltransferase</keyword>
<dbReference type="AlphaFoldDB" id="A0A6L8S2W9"/>
<dbReference type="Proteomes" id="UP000472916">
    <property type="component" value="Unassembled WGS sequence"/>
</dbReference>
<feature type="domain" description="Glycosyltransferase 2-like" evidence="3">
    <location>
        <begin position="9"/>
        <end position="127"/>
    </location>
</feature>
<evidence type="ECO:0000313" key="4">
    <source>
        <dbReference type="EMBL" id="MZK42787.1"/>
    </source>
</evidence>
<dbReference type="InterPro" id="IPR001173">
    <property type="entry name" value="Glyco_trans_2-like"/>
</dbReference>
<dbReference type="CDD" id="cd00761">
    <property type="entry name" value="Glyco_tranf_GTA_type"/>
    <property type="match status" value="1"/>
</dbReference>
<dbReference type="Gene3D" id="3.90.550.10">
    <property type="entry name" value="Spore Coat Polysaccharide Biosynthesis Protein SpsA, Chain A"/>
    <property type="match status" value="1"/>
</dbReference>
<dbReference type="Pfam" id="PF00535">
    <property type="entry name" value="Glycos_transf_2"/>
    <property type="match status" value="1"/>
</dbReference>
<name>A0A6L8S2W9_9FIRM</name>
<proteinExistence type="predicted"/>
<dbReference type="PANTHER" id="PTHR22916">
    <property type="entry name" value="GLYCOSYLTRANSFERASE"/>
    <property type="match status" value="1"/>
</dbReference>
<sequence>MKYEKDKITVIIPVYNVENYLERCLKSILYNTYTNLEIICVNDGSTDNSKKILEDYSKRDKRVVVINKKNAGVSSARNAGIKIATGEYIAFVDSDDWIHEKYFEYLIRGIDTADLVICNYIRSYRSGSVETDDAYRVQSISPIDVLKNKELKSYVWGKLFRHQLVDEIRFSESEKLEDSLYNMDVLLNNKNLKINHVDVPLYYYFVRAGSLVNNIEAYSVLSLAKCFKEYYDKENEAEWKKVLAIEIIKRTLSARYIFIIIKNKDMIRECNALMKQCVKSTGNMKYLILYKLPFLYRAFRILNDPTMLKYEKQL</sequence>
<gene>
    <name evidence="4" type="ORF">GT528_14130</name>
</gene>
<dbReference type="EMBL" id="WWSC01000023">
    <property type="protein sequence ID" value="MZK42787.1"/>
    <property type="molecule type" value="Genomic_DNA"/>
</dbReference>